<feature type="signal peptide" evidence="2">
    <location>
        <begin position="1"/>
        <end position="19"/>
    </location>
</feature>
<name>A0A8H5CR54_9AGAR</name>
<proteinExistence type="predicted"/>
<dbReference type="EMBL" id="JAACJO010000031">
    <property type="protein sequence ID" value="KAF5346472.1"/>
    <property type="molecule type" value="Genomic_DNA"/>
</dbReference>
<evidence type="ECO:0000256" key="1">
    <source>
        <dbReference type="SAM" id="MobiDB-lite"/>
    </source>
</evidence>
<dbReference type="PANTHER" id="PTHR36578:SF1">
    <property type="entry name" value="APPLE DOMAIN-CONTAINING PROTEIN"/>
    <property type="match status" value="1"/>
</dbReference>
<dbReference type="AlphaFoldDB" id="A0A8H5CR54"/>
<dbReference type="Proteomes" id="UP000559027">
    <property type="component" value="Unassembled WGS sequence"/>
</dbReference>
<accession>A0A8H5CR54</accession>
<keyword evidence="2" id="KW-0732">Signal</keyword>
<evidence type="ECO:0000313" key="3">
    <source>
        <dbReference type="EMBL" id="KAF5346472.1"/>
    </source>
</evidence>
<comment type="caution">
    <text evidence="3">The sequence shown here is derived from an EMBL/GenBank/DDBJ whole genome shotgun (WGS) entry which is preliminary data.</text>
</comment>
<dbReference type="Gene3D" id="2.60.120.260">
    <property type="entry name" value="Galactose-binding domain-like"/>
    <property type="match status" value="1"/>
</dbReference>
<organism evidence="3 4">
    <name type="scientific">Leucocoprinus leucothites</name>
    <dbReference type="NCBI Taxonomy" id="201217"/>
    <lineage>
        <taxon>Eukaryota</taxon>
        <taxon>Fungi</taxon>
        <taxon>Dikarya</taxon>
        <taxon>Basidiomycota</taxon>
        <taxon>Agaricomycotina</taxon>
        <taxon>Agaricomycetes</taxon>
        <taxon>Agaricomycetidae</taxon>
        <taxon>Agaricales</taxon>
        <taxon>Agaricineae</taxon>
        <taxon>Agaricaceae</taxon>
        <taxon>Leucocoprinus</taxon>
    </lineage>
</organism>
<feature type="compositionally biased region" description="Polar residues" evidence="1">
    <location>
        <begin position="89"/>
        <end position="104"/>
    </location>
</feature>
<dbReference type="OrthoDB" id="271448at2759"/>
<dbReference type="PANTHER" id="PTHR36578">
    <property type="entry name" value="CHROMOSOME 15, WHOLE GENOME SHOTGUN SEQUENCE"/>
    <property type="match status" value="1"/>
</dbReference>
<evidence type="ECO:0000313" key="4">
    <source>
        <dbReference type="Proteomes" id="UP000559027"/>
    </source>
</evidence>
<feature type="chain" id="PRO_5033988120" description="Fruit-body specific protein a" evidence="2">
    <location>
        <begin position="20"/>
        <end position="500"/>
    </location>
</feature>
<keyword evidence="4" id="KW-1185">Reference proteome</keyword>
<feature type="region of interest" description="Disordered" evidence="1">
    <location>
        <begin position="88"/>
        <end position="107"/>
    </location>
</feature>
<gene>
    <name evidence="3" type="ORF">D9756_010062</name>
</gene>
<sequence>MRNLLRFLPLVALATSVTAAASGRIIAPNTLLEPATPVNNSLTLDGTDTDSDTIASTVQIVDQKSSAPVDAPPDLPPPPVTITAVDGELTNSTIPPSDNNSTARHSQDLSKRLIDGYDVVFEGSGTGLTDRDGSIQGTAYLTFTVVSNHTYNVDDCLKFCSGIKECVFVNLYYELNNPGLDWSSNPGSNLKCAAYGDVHTAAEKTNMGGQQLEPLPAPLVYIQNSSGYASTTLLDPPAPEGYELTFGPTGGANNAPGYMGFAFIDRYDVDACAQLCNTRGPDGNGGACQYFNIWRAVVNGNPTTYTCSFYYLVSDASTANNFGQGDLKVTYSRGYKRKSLLQDGGFESYAACRSTDICWTNSTQFWTATSPAGGNFDAEIIHHAGYGHSGDSAALLGSGFGTDSLAGTITPTHTLDTIPGATYLITFFHSSAFNSDPAAEANAFVDVLWNGKVVQTIKPGFSDWKYYELKVVATGGDTLAFHGGAAPAWSFLDDIFVFLA</sequence>
<evidence type="ECO:0008006" key="5">
    <source>
        <dbReference type="Google" id="ProtNLM"/>
    </source>
</evidence>
<protein>
    <recommendedName>
        <fullName evidence="5">Fruit-body specific protein a</fullName>
    </recommendedName>
</protein>
<reference evidence="3 4" key="1">
    <citation type="journal article" date="2020" name="ISME J.">
        <title>Uncovering the hidden diversity of litter-decomposition mechanisms in mushroom-forming fungi.</title>
        <authorList>
            <person name="Floudas D."/>
            <person name="Bentzer J."/>
            <person name="Ahren D."/>
            <person name="Johansson T."/>
            <person name="Persson P."/>
            <person name="Tunlid A."/>
        </authorList>
    </citation>
    <scope>NUCLEOTIDE SEQUENCE [LARGE SCALE GENOMIC DNA]</scope>
    <source>
        <strain evidence="3 4">CBS 146.42</strain>
    </source>
</reference>
<evidence type="ECO:0000256" key="2">
    <source>
        <dbReference type="SAM" id="SignalP"/>
    </source>
</evidence>